<evidence type="ECO:0000259" key="7">
    <source>
        <dbReference type="SMART" id="SM00563"/>
    </source>
</evidence>
<comment type="cofactor">
    <cofactor evidence="1">
        <name>FAD</name>
        <dbReference type="ChEBI" id="CHEBI:57692"/>
    </cofactor>
</comment>
<evidence type="ECO:0000313" key="9">
    <source>
        <dbReference type="Proteomes" id="UP001473302"/>
    </source>
</evidence>
<dbReference type="SUPFAM" id="SSF69593">
    <property type="entry name" value="Glycerol-3-phosphate (1)-acyltransferase"/>
    <property type="match status" value="1"/>
</dbReference>
<feature type="domain" description="Phospholipid/glycerol acyltransferase" evidence="7">
    <location>
        <begin position="86"/>
        <end position="208"/>
    </location>
</feature>
<organism evidence="8 9">
    <name type="scientific">Mucor flavus</name>
    <dbReference type="NCBI Taxonomy" id="439312"/>
    <lineage>
        <taxon>Eukaryota</taxon>
        <taxon>Fungi</taxon>
        <taxon>Fungi incertae sedis</taxon>
        <taxon>Mucoromycota</taxon>
        <taxon>Mucoromycotina</taxon>
        <taxon>Mucoromycetes</taxon>
        <taxon>Mucorales</taxon>
        <taxon>Mucorineae</taxon>
        <taxon>Mucoraceae</taxon>
        <taxon>Mucor</taxon>
    </lineage>
</organism>
<dbReference type="PANTHER" id="PTHR43400">
    <property type="entry name" value="FUMARATE REDUCTASE"/>
    <property type="match status" value="1"/>
</dbReference>
<dbReference type="NCBIfam" id="TIGR01813">
    <property type="entry name" value="flavo_cyto_c"/>
    <property type="match status" value="1"/>
</dbReference>
<dbReference type="InterPro" id="IPR002123">
    <property type="entry name" value="Plipid/glycerol_acylTrfase"/>
</dbReference>
<dbReference type="InterPro" id="IPR050315">
    <property type="entry name" value="FAD-oxidoreductase_2"/>
</dbReference>
<dbReference type="Gene3D" id="3.50.50.60">
    <property type="entry name" value="FAD/NAD(P)-binding domain"/>
    <property type="match status" value="1"/>
</dbReference>
<keyword evidence="6" id="KW-0812">Transmembrane</keyword>
<dbReference type="SUPFAM" id="SSF56425">
    <property type="entry name" value="Succinate dehydrogenase/fumarate reductase flavoprotein, catalytic domain"/>
    <property type="match status" value="1"/>
</dbReference>
<keyword evidence="6" id="KW-1133">Transmembrane helix</keyword>
<protein>
    <recommendedName>
        <fullName evidence="7">Phospholipid/glycerol acyltransferase domain-containing protein</fullName>
    </recommendedName>
</protein>
<name>A0ABP9ZEE7_9FUNG</name>
<feature type="coiled-coil region" evidence="5">
    <location>
        <begin position="690"/>
        <end position="720"/>
    </location>
</feature>
<evidence type="ECO:0000256" key="6">
    <source>
        <dbReference type="SAM" id="Phobius"/>
    </source>
</evidence>
<comment type="caution">
    <text evidence="8">The sequence shown here is derived from an EMBL/GenBank/DDBJ whole genome shotgun (WGS) entry which is preliminary data.</text>
</comment>
<keyword evidence="6" id="KW-0472">Membrane</keyword>
<evidence type="ECO:0000256" key="5">
    <source>
        <dbReference type="SAM" id="Coils"/>
    </source>
</evidence>
<dbReference type="InterPro" id="IPR036188">
    <property type="entry name" value="FAD/NAD-bd_sf"/>
</dbReference>
<keyword evidence="9" id="KW-1185">Reference proteome</keyword>
<dbReference type="InterPro" id="IPR010960">
    <property type="entry name" value="Flavocytochrome_c"/>
</dbReference>
<dbReference type="Pfam" id="PF16076">
    <property type="entry name" value="Acyltransf_C"/>
    <property type="match status" value="1"/>
</dbReference>
<dbReference type="EMBL" id="BAABUK010000043">
    <property type="protein sequence ID" value="GAA5817495.1"/>
    <property type="molecule type" value="Genomic_DNA"/>
</dbReference>
<evidence type="ECO:0000256" key="2">
    <source>
        <dbReference type="ARBA" id="ARBA00022630"/>
    </source>
</evidence>
<evidence type="ECO:0000256" key="1">
    <source>
        <dbReference type="ARBA" id="ARBA00001974"/>
    </source>
</evidence>
<dbReference type="PANTHER" id="PTHR43400:SF7">
    <property type="entry name" value="FAD-DEPENDENT OXIDOREDUCTASE 2 FAD BINDING DOMAIN-CONTAINING PROTEIN"/>
    <property type="match status" value="1"/>
</dbReference>
<proteinExistence type="predicted"/>
<dbReference type="Pfam" id="PF01553">
    <property type="entry name" value="Acyltransferase"/>
    <property type="match status" value="1"/>
</dbReference>
<gene>
    <name evidence="8" type="ORF">MFLAVUS_011043</name>
</gene>
<dbReference type="InterPro" id="IPR027477">
    <property type="entry name" value="Succ_DH/fumarate_Rdtase_cat_sf"/>
</dbReference>
<keyword evidence="5" id="KW-0175">Coiled coil</keyword>
<dbReference type="InterPro" id="IPR032098">
    <property type="entry name" value="Acyltransf_C"/>
</dbReference>
<sequence>MSVVLRGVSDTVNAVFYSVTLFGVAGTMNMIQISSFVLRPFSERLMVRINSKLVGTVWRVMQYVFERRKKAHITFSGDKIPQKENALVVCNHQSSIDIYLINALATRRGMLDNCKYFVKDSVKYLPFFGWGMWLAGFIYVRRNWTEDQKRIHATFSSMKRLETPAWIINYVEGSRVTLKKLYEAQNFSRQRGYPVMDNVLLPRTKGFVSCVNEFRDSHVDYVYDFTIAYRHRQHKKSFTQAPSMVRIHVRSLWPEYDFHVHCRRFAIKDLPSGEAELGDWLRARWAEKDKIMTILRENWTDGLDKKVMWNESSCRFFSMSQQKTVIVVGGGLAGLTAAIEAHEQGNTKVILIEKEKNIGGNSMKATSGINAIEPLNNDSRDAFIQDTLKSGAGICSEGLVIKLVDESRPALDWLVKQSEVEPGQPTLDLTVVSRCGGHSHGRTHRCPAQNGRPVPVGWKLIDTLKKKFTSFENIEVLTNTRVLNFITDSDQSKVIGVEVLKKNPETEEETKENIHADAVVLTSGGFAGQTGKYLPDGKSSLLSEFAPQLVDTATTNGPWASGDGVRLGLSVGAEMRDMDQVQVHPTGFIDPNNPTAPTKFLAPEALRAYGGILLNGEGKRFTDELTLRDVVSSAVYRQNESVHSRAESLMSKTLPEKYTGAYMVLTEEAVEGFGKSTLGFYASKGFFIQVESVENLAKTLDVDTEELEKELKEYDEHLENKEPDQFGKTNFPGRLVPAEPTTYWVAMITPVVHYTMGGLSINTDAAILREDKTEIGGLYGAGEVTGGVHGHNRLAGNSLLECVVFGRTAGRQAALYAQS</sequence>
<evidence type="ECO:0000256" key="4">
    <source>
        <dbReference type="ARBA" id="ARBA00023002"/>
    </source>
</evidence>
<dbReference type="InterPro" id="IPR003953">
    <property type="entry name" value="FAD-dep_OxRdtase_2_FAD-bd"/>
</dbReference>
<keyword evidence="4" id="KW-0560">Oxidoreductase</keyword>
<dbReference type="SUPFAM" id="SSF51905">
    <property type="entry name" value="FAD/NAD(P)-binding domain"/>
    <property type="match status" value="1"/>
</dbReference>
<keyword evidence="3" id="KW-0274">FAD</keyword>
<dbReference type="SMART" id="SM00563">
    <property type="entry name" value="PlsC"/>
    <property type="match status" value="1"/>
</dbReference>
<dbReference type="CDD" id="cd07990">
    <property type="entry name" value="LPLAT_LCLAT1-like"/>
    <property type="match status" value="1"/>
</dbReference>
<dbReference type="Gene3D" id="3.90.700.10">
    <property type="entry name" value="Succinate dehydrogenase/fumarate reductase flavoprotein, catalytic domain"/>
    <property type="match status" value="1"/>
</dbReference>
<dbReference type="Pfam" id="PF00890">
    <property type="entry name" value="FAD_binding_2"/>
    <property type="match status" value="1"/>
</dbReference>
<feature type="transmembrane region" description="Helical" evidence="6">
    <location>
        <begin position="15"/>
        <end position="38"/>
    </location>
</feature>
<keyword evidence="2" id="KW-0285">Flavoprotein</keyword>
<evidence type="ECO:0000256" key="3">
    <source>
        <dbReference type="ARBA" id="ARBA00022827"/>
    </source>
</evidence>
<accession>A0ABP9ZEE7</accession>
<reference evidence="8 9" key="1">
    <citation type="submission" date="2024-04" db="EMBL/GenBank/DDBJ databases">
        <title>genome sequences of Mucor flavus KT1a and Helicostylum pulchrum KT1b strains isolated from the surface of a dry-aged beef.</title>
        <authorList>
            <person name="Toyotome T."/>
            <person name="Hosono M."/>
            <person name="Torimaru M."/>
            <person name="Fukuda K."/>
            <person name="Mikami N."/>
        </authorList>
    </citation>
    <scope>NUCLEOTIDE SEQUENCE [LARGE SCALE GENOMIC DNA]</scope>
    <source>
        <strain evidence="8 9">KT1a</strain>
    </source>
</reference>
<dbReference type="Proteomes" id="UP001473302">
    <property type="component" value="Unassembled WGS sequence"/>
</dbReference>
<evidence type="ECO:0000313" key="8">
    <source>
        <dbReference type="EMBL" id="GAA5817495.1"/>
    </source>
</evidence>